<evidence type="ECO:0000256" key="4">
    <source>
        <dbReference type="ARBA" id="ARBA00022692"/>
    </source>
</evidence>
<organism evidence="9 10">
    <name type="scientific">Cardiobacterium valvarum F0432</name>
    <dbReference type="NCBI Taxonomy" id="797473"/>
    <lineage>
        <taxon>Bacteria</taxon>
        <taxon>Pseudomonadati</taxon>
        <taxon>Pseudomonadota</taxon>
        <taxon>Gammaproteobacteria</taxon>
        <taxon>Cardiobacteriales</taxon>
        <taxon>Cardiobacteriaceae</taxon>
        <taxon>Cardiobacterium</taxon>
    </lineage>
</organism>
<evidence type="ECO:0000256" key="3">
    <source>
        <dbReference type="ARBA" id="ARBA00022475"/>
    </source>
</evidence>
<accession>G9ZI41</accession>
<dbReference type="STRING" id="797473.HMPREF9080_02450"/>
<keyword evidence="3" id="KW-1003">Cell membrane</keyword>
<feature type="transmembrane region" description="Helical" evidence="7">
    <location>
        <begin position="188"/>
        <end position="207"/>
    </location>
</feature>
<dbReference type="GO" id="GO:0005886">
    <property type="term" value="C:plasma membrane"/>
    <property type="evidence" value="ECO:0007669"/>
    <property type="project" value="UniProtKB-SubCell"/>
</dbReference>
<comment type="similarity">
    <text evidence="2">Belongs to the acyltransferase 3 family.</text>
</comment>
<dbReference type="GO" id="GO:0009246">
    <property type="term" value="P:enterobacterial common antigen biosynthetic process"/>
    <property type="evidence" value="ECO:0007669"/>
    <property type="project" value="TreeGrafter"/>
</dbReference>
<gene>
    <name evidence="9" type="ORF">HMPREF9080_02450</name>
</gene>
<keyword evidence="5 7" id="KW-1133">Transmembrane helix</keyword>
<evidence type="ECO:0000256" key="6">
    <source>
        <dbReference type="ARBA" id="ARBA00023136"/>
    </source>
</evidence>
<evidence type="ECO:0000259" key="8">
    <source>
        <dbReference type="Pfam" id="PF01757"/>
    </source>
</evidence>
<feature type="transmembrane region" description="Helical" evidence="7">
    <location>
        <begin position="43"/>
        <end position="69"/>
    </location>
</feature>
<feature type="domain" description="Acyltransferase 3" evidence="8">
    <location>
        <begin position="13"/>
        <end position="335"/>
    </location>
</feature>
<feature type="transmembrane region" description="Helical" evidence="7">
    <location>
        <begin position="317"/>
        <end position="338"/>
    </location>
</feature>
<evidence type="ECO:0000256" key="7">
    <source>
        <dbReference type="SAM" id="Phobius"/>
    </source>
</evidence>
<comment type="caution">
    <text evidence="9">The sequence shown here is derived from an EMBL/GenBank/DDBJ whole genome shotgun (WGS) entry which is preliminary data.</text>
</comment>
<evidence type="ECO:0000256" key="2">
    <source>
        <dbReference type="ARBA" id="ARBA00007400"/>
    </source>
</evidence>
<dbReference type="PANTHER" id="PTHR40074">
    <property type="entry name" value="O-ACETYLTRANSFERASE WECH"/>
    <property type="match status" value="1"/>
</dbReference>
<keyword evidence="6 7" id="KW-0472">Membrane</keyword>
<dbReference type="InterPro" id="IPR002656">
    <property type="entry name" value="Acyl_transf_3_dom"/>
</dbReference>
<comment type="subcellular location">
    <subcellularLocation>
        <location evidence="1">Cell membrane</location>
        <topology evidence="1">Multi-pass membrane protein</topology>
    </subcellularLocation>
</comment>
<feature type="transmembrane region" description="Helical" evidence="7">
    <location>
        <begin position="251"/>
        <end position="269"/>
    </location>
</feature>
<evidence type="ECO:0000256" key="1">
    <source>
        <dbReference type="ARBA" id="ARBA00004651"/>
    </source>
</evidence>
<protein>
    <recommendedName>
        <fullName evidence="8">Acyltransferase 3 domain-containing protein</fullName>
    </recommendedName>
</protein>
<evidence type="ECO:0000313" key="9">
    <source>
        <dbReference type="EMBL" id="EHM52283.1"/>
    </source>
</evidence>
<keyword evidence="4 7" id="KW-0812">Transmembrane</keyword>
<feature type="transmembrane region" description="Helical" evidence="7">
    <location>
        <begin position="219"/>
        <end position="239"/>
    </location>
</feature>
<feature type="transmembrane region" description="Helical" evidence="7">
    <location>
        <begin position="90"/>
        <end position="110"/>
    </location>
</feature>
<feature type="transmembrane region" description="Helical" evidence="7">
    <location>
        <begin position="281"/>
        <end position="305"/>
    </location>
</feature>
<feature type="transmembrane region" description="Helical" evidence="7">
    <location>
        <begin position="130"/>
        <end position="152"/>
    </location>
</feature>
<proteinExistence type="inferred from homology"/>
<feature type="transmembrane region" description="Helical" evidence="7">
    <location>
        <begin position="12"/>
        <end position="31"/>
    </location>
</feature>
<name>G9ZI41_9GAMM</name>
<reference evidence="9 10" key="1">
    <citation type="submission" date="2011-08" db="EMBL/GenBank/DDBJ databases">
        <authorList>
            <person name="Weinstock G."/>
            <person name="Sodergren E."/>
            <person name="Clifton S."/>
            <person name="Fulton L."/>
            <person name="Fulton B."/>
            <person name="Courtney L."/>
            <person name="Fronick C."/>
            <person name="Harrison M."/>
            <person name="Strong C."/>
            <person name="Farmer C."/>
            <person name="Delahaunty K."/>
            <person name="Markovic C."/>
            <person name="Hall O."/>
            <person name="Minx P."/>
            <person name="Tomlinson C."/>
            <person name="Mitreva M."/>
            <person name="Hou S."/>
            <person name="Chen J."/>
            <person name="Wollam A."/>
            <person name="Pepin K.H."/>
            <person name="Johnson M."/>
            <person name="Bhonagiri V."/>
            <person name="Zhang X."/>
            <person name="Suruliraj S."/>
            <person name="Warren W."/>
            <person name="Chinwalla A."/>
            <person name="Mardis E.R."/>
            <person name="Wilson R.K."/>
        </authorList>
    </citation>
    <scope>NUCLEOTIDE SEQUENCE [LARGE SCALE GENOMIC DNA]</scope>
    <source>
        <strain evidence="9 10">F0432</strain>
    </source>
</reference>
<dbReference type="EMBL" id="AGCM01000143">
    <property type="protein sequence ID" value="EHM52283.1"/>
    <property type="molecule type" value="Genomic_DNA"/>
</dbReference>
<dbReference type="AlphaFoldDB" id="G9ZI41"/>
<feature type="transmembrane region" description="Helical" evidence="7">
    <location>
        <begin position="159"/>
        <end position="182"/>
    </location>
</feature>
<dbReference type="Pfam" id="PF01757">
    <property type="entry name" value="Acyl_transf_3"/>
    <property type="match status" value="1"/>
</dbReference>
<evidence type="ECO:0000256" key="5">
    <source>
        <dbReference type="ARBA" id="ARBA00022989"/>
    </source>
</evidence>
<dbReference type="RefSeq" id="WP_006986444.1">
    <property type="nucleotide sequence ID" value="NZ_JH417955.1"/>
</dbReference>
<dbReference type="GO" id="GO:0016413">
    <property type="term" value="F:O-acetyltransferase activity"/>
    <property type="evidence" value="ECO:0007669"/>
    <property type="project" value="TreeGrafter"/>
</dbReference>
<evidence type="ECO:0000313" key="10">
    <source>
        <dbReference type="Proteomes" id="UP000004750"/>
    </source>
</evidence>
<dbReference type="Proteomes" id="UP000004750">
    <property type="component" value="Unassembled WGS sequence"/>
</dbReference>
<dbReference type="HOGENOM" id="CLU_047714_0_0_6"/>
<dbReference type="PANTHER" id="PTHR40074:SF2">
    <property type="entry name" value="O-ACETYLTRANSFERASE WECH"/>
    <property type="match status" value="1"/>
</dbReference>
<sequence length="349" mass="40394">MTPPDNTQAGKQIWIDVLTVISCFAVVILHTNKIFWERPQGRLWVTANIIETVFYYAVPVFFMISGYTLMDYRQRYNSKTFLQKRFRRTVIPFIAWSLFGLWLYSYKNAIPLETGWRDIVSSTLTHRYVGIYWFFIPLFAIYLSLPVISLIPQDKRQKVFAYSIACAFISYAVLPTAAKLLMLDYDKAIQAPFVGGYLLYTLLGYYLGHYDISRRIRIALYLSGIAGLCLHFFGTLYLSPPDGIDHTFKEYLNFPCVLYSAAIFVYCRYSHYHWLEKNPVAIRLLHLAKTAALGVYLLHIYFVWYVPQWLGLPEQSIVFRVGGAVGIFLACVAISHIFRRIPILCALIP</sequence>